<evidence type="ECO:0000256" key="11">
    <source>
        <dbReference type="ARBA" id="ARBA00022827"/>
    </source>
</evidence>
<dbReference type="PRINTS" id="PR00368">
    <property type="entry name" value="FADPNR"/>
</dbReference>
<evidence type="ECO:0000313" key="24">
    <source>
        <dbReference type="Proteomes" id="UP001549366"/>
    </source>
</evidence>
<evidence type="ECO:0000256" key="9">
    <source>
        <dbReference type="ARBA" id="ARBA00022714"/>
    </source>
</evidence>
<dbReference type="Proteomes" id="UP001549366">
    <property type="component" value="Unassembled WGS sequence"/>
</dbReference>
<keyword evidence="9" id="KW-0001">2Fe-2S</keyword>
<keyword evidence="12 23" id="KW-0560">Oxidoreductase</keyword>
<dbReference type="PIRSF" id="PIRSF037149">
    <property type="entry name" value="NirB"/>
    <property type="match status" value="1"/>
</dbReference>
<reference evidence="23 24" key="1">
    <citation type="submission" date="2024-06" db="EMBL/GenBank/DDBJ databases">
        <title>Genomic Encyclopedia of Type Strains, Phase V (KMG-V): Genome sequencing to study the core and pangenomes of soil and plant-associated prokaryotes.</title>
        <authorList>
            <person name="Whitman W."/>
        </authorList>
    </citation>
    <scope>NUCLEOTIDE SEQUENCE [LARGE SCALE GENOMIC DNA]</scope>
    <source>
        <strain evidence="23 24">NE40</strain>
    </source>
</reference>
<dbReference type="PRINTS" id="PR00397">
    <property type="entry name" value="SIROHAEM"/>
</dbReference>
<keyword evidence="24" id="KW-1185">Reference proteome</keyword>
<evidence type="ECO:0000313" key="23">
    <source>
        <dbReference type="EMBL" id="MET4755478.1"/>
    </source>
</evidence>
<evidence type="ECO:0000256" key="14">
    <source>
        <dbReference type="ARBA" id="ARBA00023014"/>
    </source>
</evidence>
<dbReference type="PROSITE" id="PS00365">
    <property type="entry name" value="NIR_SIR"/>
    <property type="match status" value="1"/>
</dbReference>
<comment type="cofactor">
    <cofactor evidence="3 17">
        <name>FAD</name>
        <dbReference type="ChEBI" id="CHEBI:57692"/>
    </cofactor>
</comment>
<dbReference type="InterPro" id="IPR006066">
    <property type="entry name" value="NO2/SO3_Rdtase_FeS/sirohaem_BS"/>
</dbReference>
<evidence type="ECO:0000259" key="20">
    <source>
        <dbReference type="Pfam" id="PF04324"/>
    </source>
</evidence>
<dbReference type="SUPFAM" id="SSF55124">
    <property type="entry name" value="Nitrite/Sulfite reductase N-terminal domain-like"/>
    <property type="match status" value="1"/>
</dbReference>
<dbReference type="Pfam" id="PF01077">
    <property type="entry name" value="NIR_SIR"/>
    <property type="match status" value="1"/>
</dbReference>
<feature type="domain" description="FAD/NAD(P)-binding" evidence="21">
    <location>
        <begin position="7"/>
        <end position="295"/>
    </location>
</feature>
<dbReference type="InterPro" id="IPR036188">
    <property type="entry name" value="FAD/NAD-bd_sf"/>
</dbReference>
<keyword evidence="8 17" id="KW-0285">Flavoprotein</keyword>
<evidence type="ECO:0000256" key="2">
    <source>
        <dbReference type="ARBA" id="ARBA00001966"/>
    </source>
</evidence>
<dbReference type="PANTHER" id="PTHR43809">
    <property type="entry name" value="NITRITE REDUCTASE (NADH) LARGE SUBUNIT"/>
    <property type="match status" value="1"/>
</dbReference>
<evidence type="ECO:0000259" key="22">
    <source>
        <dbReference type="Pfam" id="PF18267"/>
    </source>
</evidence>
<evidence type="ECO:0000256" key="6">
    <source>
        <dbReference type="ARBA" id="ARBA00022485"/>
    </source>
</evidence>
<dbReference type="InterPro" id="IPR041575">
    <property type="entry name" value="Rubredoxin_C"/>
</dbReference>
<protein>
    <submittedName>
        <fullName evidence="23">Nitrite reductase (NADH) large subunit</fullName>
        <ecNumber evidence="23">1.7.1.15</ecNumber>
    </submittedName>
</protein>
<dbReference type="Gene3D" id="1.10.10.1100">
    <property type="entry name" value="BFD-like [2Fe-2S]-binding domain"/>
    <property type="match status" value="1"/>
</dbReference>
<evidence type="ECO:0000256" key="5">
    <source>
        <dbReference type="ARBA" id="ARBA00010429"/>
    </source>
</evidence>
<evidence type="ECO:0000256" key="4">
    <source>
        <dbReference type="ARBA" id="ARBA00005096"/>
    </source>
</evidence>
<dbReference type="InterPro" id="IPR007419">
    <property type="entry name" value="BFD-like_2Fe2S-bd_dom"/>
</dbReference>
<evidence type="ECO:0000256" key="15">
    <source>
        <dbReference type="ARBA" id="ARBA00023063"/>
    </source>
</evidence>
<evidence type="ECO:0000259" key="18">
    <source>
        <dbReference type="Pfam" id="PF01077"/>
    </source>
</evidence>
<keyword evidence="14" id="KW-0411">Iron-sulfur</keyword>
<evidence type="ECO:0000259" key="19">
    <source>
        <dbReference type="Pfam" id="PF03460"/>
    </source>
</evidence>
<dbReference type="InterPro" id="IPR045854">
    <property type="entry name" value="NO2/SO3_Rdtase_4Fe4S_sf"/>
</dbReference>
<keyword evidence="13" id="KW-0408">Iron</keyword>
<comment type="cofactor">
    <cofactor evidence="16">
        <name>[2Fe-2S] cluster</name>
        <dbReference type="ChEBI" id="CHEBI:190135"/>
    </cofactor>
</comment>
<dbReference type="PANTHER" id="PTHR43809:SF1">
    <property type="entry name" value="NITRITE REDUCTASE (NADH) LARGE SUBUNIT"/>
    <property type="match status" value="1"/>
</dbReference>
<dbReference type="EMBL" id="JBEWTB010000002">
    <property type="protein sequence ID" value="MET4755478.1"/>
    <property type="molecule type" value="Genomic_DNA"/>
</dbReference>
<evidence type="ECO:0000256" key="8">
    <source>
        <dbReference type="ARBA" id="ARBA00022630"/>
    </source>
</evidence>
<comment type="pathway">
    <text evidence="4">Nitrogen metabolism; nitrate reduction (assimilation).</text>
</comment>
<dbReference type="SUPFAM" id="SSF56014">
    <property type="entry name" value="Nitrite and sulphite reductase 4Fe-4S domain-like"/>
    <property type="match status" value="1"/>
</dbReference>
<comment type="caution">
    <text evidence="23">The sequence shown here is derived from an EMBL/GenBank/DDBJ whole genome shotgun (WGS) entry which is preliminary data.</text>
</comment>
<dbReference type="InterPro" id="IPR052034">
    <property type="entry name" value="NasD-like"/>
</dbReference>
<dbReference type="InterPro" id="IPR006067">
    <property type="entry name" value="NO2/SO3_Rdtase_4Fe4S_dom"/>
</dbReference>
<dbReference type="InterPro" id="IPR005117">
    <property type="entry name" value="NiRdtase/SiRdtase_haem-b_fer"/>
</dbReference>
<dbReference type="Gene3D" id="3.50.50.60">
    <property type="entry name" value="FAD/NAD(P)-binding domain"/>
    <property type="match status" value="2"/>
</dbReference>
<feature type="domain" description="Nitrite/Sulfite reductase ferredoxin-like" evidence="19">
    <location>
        <begin position="561"/>
        <end position="622"/>
    </location>
</feature>
<proteinExistence type="inferred from homology"/>
<keyword evidence="7" id="KW-0349">Heme</keyword>
<sequence length="845" mass="92481">MSNKETLVVVGNGMVGHRFLEQLVEAGGLNQFEVIVFGEESRPAYDRVHLSEYFSGRSAEELSMVSDGFYQQPGLRLILNDRVEVIDRASGKVMTSGGVEQPYDHLVLATGSYPFVPPVSGHDRPNCFVYRTIDDLDAIKSAAESCRSGTVVGGGLLGLEAAKALKDLSLETHVVEFASGLMAAQVDEGGGAMLQHKIEALGVTVHTGKNTRQIVEGDKAVHQMQFADGEHLNTDLILFSAGIRPRDELARQCGLNIGERGGIVINNECRTSDSRIFAIGECALWNNRIYGLVAPGYQMGQVVVDQLLHDGMALFQGADMSTRLKLMGVEVASIGDAHARTPGALSYRFIDEEKEVYKKLVVSGNKKKVLGAVLVGDAQEYGTLLQMVLNDIRPPDNPAELILPPVEGQSSAGVGVAVLPESAQICSCFNVSKGELVEAITAGCQDLATLKAETSAGTGCGGCAQLVKQVLDHELLQLGVEVKKDLCEHIPYSRQELYHLVRVGQLKTFAEVIEKHGTGLGCDICKPTVGSIIASCWNDYILRDEHAPLQDTNDYFLGNMQKDGTYSVVPRIPGGEITPEKLLVIGEVGRDFNLYTKITGGQRIDLFGAQLHQLPAIWKRLVDAGFETGHAYGKSLRTVKSCVGSTWCRYGVLDSVGMAIRVENRYRGVRSPHKIKMAVSGCTRECAEAQSKDVGVIATEQGWNLYVAGNGGMKPRHADLFATGLDDSTLIQYIDRFLMFYIRTADRLQRTSVWLGNLEGGLDYLREVIIDDSLGIAEELENEMAHLIGTYQCEWKTTLDDSEKLKRFSHFMNSDQPDSHVVFVREREQIRPATQVEKVRLIGNQ</sequence>
<accession>A0ABV2SCJ0</accession>
<evidence type="ECO:0000259" key="21">
    <source>
        <dbReference type="Pfam" id="PF07992"/>
    </source>
</evidence>
<dbReference type="Pfam" id="PF18267">
    <property type="entry name" value="Rubredoxin_C"/>
    <property type="match status" value="1"/>
</dbReference>
<comment type="similarity">
    <text evidence="5">Belongs to the nitrite and sulfite reductase 4Fe-4S domain family.</text>
</comment>
<dbReference type="CDD" id="cd19944">
    <property type="entry name" value="NirB_Fer2_BFD-like_2"/>
    <property type="match status" value="1"/>
</dbReference>
<organism evidence="23 24">
    <name type="scientific">Endozoicomonas lisbonensis</name>
    <dbReference type="NCBI Taxonomy" id="3120522"/>
    <lineage>
        <taxon>Bacteria</taxon>
        <taxon>Pseudomonadati</taxon>
        <taxon>Pseudomonadota</taxon>
        <taxon>Gammaproteobacteria</taxon>
        <taxon>Oceanospirillales</taxon>
        <taxon>Endozoicomonadaceae</taxon>
        <taxon>Endozoicomonas</taxon>
    </lineage>
</organism>
<keyword evidence="10" id="KW-0479">Metal-binding</keyword>
<evidence type="ECO:0000256" key="17">
    <source>
        <dbReference type="PIRNR" id="PIRNR037149"/>
    </source>
</evidence>
<evidence type="ECO:0000256" key="7">
    <source>
        <dbReference type="ARBA" id="ARBA00022617"/>
    </source>
</evidence>
<feature type="domain" description="BFD-like [2Fe-2S]-binding" evidence="20">
    <location>
        <begin position="425"/>
        <end position="472"/>
    </location>
</feature>
<evidence type="ECO:0000256" key="10">
    <source>
        <dbReference type="ARBA" id="ARBA00022723"/>
    </source>
</evidence>
<keyword evidence="6" id="KW-0004">4Fe-4S</keyword>
<dbReference type="InterPro" id="IPR023753">
    <property type="entry name" value="FAD/NAD-binding_dom"/>
</dbReference>
<dbReference type="RefSeq" id="WP_354009897.1">
    <property type="nucleotide sequence ID" value="NZ_JBEWTA010000001.1"/>
</dbReference>
<keyword evidence="11 17" id="KW-0274">FAD</keyword>
<dbReference type="EC" id="1.7.1.15" evidence="23"/>
<evidence type="ECO:0000256" key="3">
    <source>
        <dbReference type="ARBA" id="ARBA00001974"/>
    </source>
</evidence>
<dbReference type="NCBIfam" id="NF011565">
    <property type="entry name" value="PRK14989.1"/>
    <property type="match status" value="1"/>
</dbReference>
<feature type="domain" description="NADH-rubredoxin oxidoreductase C-terminal" evidence="22">
    <location>
        <begin position="321"/>
        <end position="388"/>
    </location>
</feature>
<dbReference type="Gene3D" id="3.30.390.30">
    <property type="match status" value="1"/>
</dbReference>
<dbReference type="Pfam" id="PF04324">
    <property type="entry name" value="Fer2_BFD"/>
    <property type="match status" value="1"/>
</dbReference>
<keyword evidence="15 17" id="KW-0534">Nitrate assimilation</keyword>
<evidence type="ECO:0000256" key="13">
    <source>
        <dbReference type="ARBA" id="ARBA00023004"/>
    </source>
</evidence>
<dbReference type="InterPro" id="IPR012744">
    <property type="entry name" value="Nitri_red_NirB"/>
</dbReference>
<dbReference type="Pfam" id="PF07992">
    <property type="entry name" value="Pyr_redox_2"/>
    <property type="match status" value="1"/>
</dbReference>
<dbReference type="SUPFAM" id="SSF51905">
    <property type="entry name" value="FAD/NAD(P)-binding domain"/>
    <property type="match status" value="2"/>
</dbReference>
<dbReference type="NCBIfam" id="TIGR02374">
    <property type="entry name" value="nitri_red_nirB"/>
    <property type="match status" value="1"/>
</dbReference>
<dbReference type="Gene3D" id="3.30.413.10">
    <property type="entry name" value="Sulfite Reductase Hemoprotein, domain 1"/>
    <property type="match status" value="1"/>
</dbReference>
<dbReference type="InterPro" id="IPR016156">
    <property type="entry name" value="FAD/NAD-linked_Rdtase_dimer_sf"/>
</dbReference>
<comment type="cofactor">
    <cofactor evidence="1">
        <name>siroheme</name>
        <dbReference type="ChEBI" id="CHEBI:60052"/>
    </cofactor>
</comment>
<dbReference type="InterPro" id="IPR017121">
    <property type="entry name" value="Nitrite_Rdtase_lsu"/>
</dbReference>
<comment type="cofactor">
    <cofactor evidence="2">
        <name>[4Fe-4S] cluster</name>
        <dbReference type="ChEBI" id="CHEBI:49883"/>
    </cofactor>
</comment>
<dbReference type="GO" id="GO:0106316">
    <property type="term" value="F:nitrite reductase (NADH) activity"/>
    <property type="evidence" value="ECO:0007669"/>
    <property type="project" value="UniProtKB-EC"/>
</dbReference>
<feature type="domain" description="Nitrite/sulphite reductase 4Fe-4S" evidence="18">
    <location>
        <begin position="633"/>
        <end position="768"/>
    </location>
</feature>
<name>A0ABV2SCJ0_9GAMM</name>
<dbReference type="Pfam" id="PF03460">
    <property type="entry name" value="NIR_SIR_ferr"/>
    <property type="match status" value="1"/>
</dbReference>
<gene>
    <name evidence="23" type="ORF">V5J35_000670</name>
</gene>
<evidence type="ECO:0000256" key="1">
    <source>
        <dbReference type="ARBA" id="ARBA00001929"/>
    </source>
</evidence>
<evidence type="ECO:0000256" key="16">
    <source>
        <dbReference type="ARBA" id="ARBA00034078"/>
    </source>
</evidence>
<dbReference type="InterPro" id="IPR041854">
    <property type="entry name" value="BFD-like_2Fe2S-bd_dom_sf"/>
</dbReference>
<dbReference type="InterPro" id="IPR036136">
    <property type="entry name" value="Nit/Sulf_reduc_fer-like_dom_sf"/>
</dbReference>
<evidence type="ECO:0000256" key="12">
    <source>
        <dbReference type="ARBA" id="ARBA00023002"/>
    </source>
</evidence>
<dbReference type="PRINTS" id="PR00411">
    <property type="entry name" value="PNDRDTASEI"/>
</dbReference>